<accession>A0ABY0IQQ0</accession>
<keyword evidence="6" id="KW-1185">Reference proteome</keyword>
<feature type="repeat" description="ANK" evidence="3">
    <location>
        <begin position="56"/>
        <end position="88"/>
    </location>
</feature>
<dbReference type="SUPFAM" id="SSF48403">
    <property type="entry name" value="Ankyrin repeat"/>
    <property type="match status" value="1"/>
</dbReference>
<evidence type="ECO:0000256" key="1">
    <source>
        <dbReference type="ARBA" id="ARBA00022737"/>
    </source>
</evidence>
<feature type="repeat" description="ANK" evidence="3">
    <location>
        <begin position="153"/>
        <end position="185"/>
    </location>
</feature>
<evidence type="ECO:0000256" key="3">
    <source>
        <dbReference type="PROSITE-ProRule" id="PRU00023"/>
    </source>
</evidence>
<evidence type="ECO:0000313" key="5">
    <source>
        <dbReference type="EMBL" id="RZT89898.1"/>
    </source>
</evidence>
<dbReference type="Pfam" id="PF13637">
    <property type="entry name" value="Ank_4"/>
    <property type="match status" value="1"/>
</dbReference>
<evidence type="ECO:0000256" key="4">
    <source>
        <dbReference type="SAM" id="SignalP"/>
    </source>
</evidence>
<dbReference type="Gene3D" id="1.25.40.20">
    <property type="entry name" value="Ankyrin repeat-containing domain"/>
    <property type="match status" value="2"/>
</dbReference>
<keyword evidence="1" id="KW-0677">Repeat</keyword>
<evidence type="ECO:0000313" key="6">
    <source>
        <dbReference type="Proteomes" id="UP000292136"/>
    </source>
</evidence>
<keyword evidence="2 3" id="KW-0040">ANK repeat</keyword>
<dbReference type="PANTHER" id="PTHR24198">
    <property type="entry name" value="ANKYRIN REPEAT AND PROTEIN KINASE DOMAIN-CONTAINING PROTEIN"/>
    <property type="match status" value="1"/>
</dbReference>
<dbReference type="SMART" id="SM00248">
    <property type="entry name" value="ANK"/>
    <property type="match status" value="5"/>
</dbReference>
<feature type="repeat" description="ANK" evidence="3">
    <location>
        <begin position="120"/>
        <end position="152"/>
    </location>
</feature>
<organism evidence="5 6">
    <name type="scientific">Azospira oryzae</name>
    <dbReference type="NCBI Taxonomy" id="146939"/>
    <lineage>
        <taxon>Bacteria</taxon>
        <taxon>Pseudomonadati</taxon>
        <taxon>Pseudomonadota</taxon>
        <taxon>Betaproteobacteria</taxon>
        <taxon>Rhodocyclales</taxon>
        <taxon>Rhodocyclaceae</taxon>
        <taxon>Azospira</taxon>
    </lineage>
</organism>
<dbReference type="Pfam" id="PF12796">
    <property type="entry name" value="Ank_2"/>
    <property type="match status" value="1"/>
</dbReference>
<dbReference type="InterPro" id="IPR002110">
    <property type="entry name" value="Ankyrin_rpt"/>
</dbReference>
<dbReference type="PROSITE" id="PS50297">
    <property type="entry name" value="ANK_REP_REGION"/>
    <property type="match status" value="5"/>
</dbReference>
<dbReference type="PANTHER" id="PTHR24198:SF165">
    <property type="entry name" value="ANKYRIN REPEAT-CONTAINING PROTEIN-RELATED"/>
    <property type="match status" value="1"/>
</dbReference>
<keyword evidence="4" id="KW-0732">Signal</keyword>
<feature type="signal peptide" evidence="4">
    <location>
        <begin position="1"/>
        <end position="22"/>
    </location>
</feature>
<dbReference type="Proteomes" id="UP000292136">
    <property type="component" value="Unassembled WGS sequence"/>
</dbReference>
<name>A0ABY0IQQ0_9RHOO</name>
<dbReference type="RefSeq" id="WP_130458526.1">
    <property type="nucleotide sequence ID" value="NZ_SHKM01000001.1"/>
</dbReference>
<dbReference type="PRINTS" id="PR01415">
    <property type="entry name" value="ANKYRIN"/>
</dbReference>
<reference evidence="5 6" key="1">
    <citation type="submission" date="2019-02" db="EMBL/GenBank/DDBJ databases">
        <title>Genomic Encyclopedia of Type Strains, Phase IV (KMG-IV): sequencing the most valuable type-strain genomes for metagenomic binning, comparative biology and taxonomic classification.</title>
        <authorList>
            <person name="Goeker M."/>
        </authorList>
    </citation>
    <scope>NUCLEOTIDE SEQUENCE [LARGE SCALE GENOMIC DNA]</scope>
    <source>
        <strain evidence="5 6">DSM 21223</strain>
    </source>
</reference>
<evidence type="ECO:0000256" key="2">
    <source>
        <dbReference type="ARBA" id="ARBA00023043"/>
    </source>
</evidence>
<feature type="chain" id="PRO_5046563726" description="Ankyrin repeat-containing protein" evidence="4">
    <location>
        <begin position="23"/>
        <end position="214"/>
    </location>
</feature>
<feature type="repeat" description="ANK" evidence="3">
    <location>
        <begin position="186"/>
        <end position="214"/>
    </location>
</feature>
<comment type="caution">
    <text evidence="5">The sequence shown here is derived from an EMBL/GenBank/DDBJ whole genome shotgun (WGS) entry which is preliminary data.</text>
</comment>
<proteinExistence type="predicted"/>
<dbReference type="InterPro" id="IPR036770">
    <property type="entry name" value="Ankyrin_rpt-contain_sf"/>
</dbReference>
<sequence length="214" mass="22840">MRKLLAALLLSLAFPLAQPVLAGIYDDTLKAVLENHTEEAVALLERGIDPNTADAEGSTLLMLAARNGNAELVDQLILRRAKVTARNRFGDDALLLACFRGHLPVVKLLLAGGAPVNRSEGWPPLAYAAFNNQLEVMEYLLAHGADINGTSDNGTTALMVAARNAHIEAVRLLLKHKPDVDKINEAGGTALKWAVAANNTEIADLLRQAGAVLE</sequence>
<gene>
    <name evidence="5" type="ORF">EV678_0699</name>
</gene>
<feature type="repeat" description="ANK" evidence="3">
    <location>
        <begin position="89"/>
        <end position="121"/>
    </location>
</feature>
<dbReference type="EMBL" id="SHKM01000001">
    <property type="protein sequence ID" value="RZT89898.1"/>
    <property type="molecule type" value="Genomic_DNA"/>
</dbReference>
<evidence type="ECO:0008006" key="7">
    <source>
        <dbReference type="Google" id="ProtNLM"/>
    </source>
</evidence>
<dbReference type="PROSITE" id="PS50088">
    <property type="entry name" value="ANK_REPEAT"/>
    <property type="match status" value="5"/>
</dbReference>
<protein>
    <recommendedName>
        <fullName evidence="7">Ankyrin repeat-containing protein</fullName>
    </recommendedName>
</protein>